<accession>A0A1T5N338</accession>
<sequence length="255" mass="28929">MRVFLIITFMLQTALLSAQDLKPFKQIEVQITPWHRIPALLKLPDNLKGGKRYPLLICLHGRSIAGTDITKIFRQGVARQMHEGKNIDAVNKVDGKKYEFIVMAPLATSWSLGPEHLDAAITDVLKKYPIDSSRIYITGYSAGGWSVAMAVTDKRTAKRVAAAVNMSPATIDAENLKSFQVTAQNNIHVWYFGGREEPVFLGNCKLYADSTNKYKPGLTKLSIGEHKHCCWEQYYNPSYREDGMNIYEWLLQFKR</sequence>
<keyword evidence="3" id="KW-1185">Reference proteome</keyword>
<evidence type="ECO:0000313" key="2">
    <source>
        <dbReference type="EMBL" id="SKC94673.1"/>
    </source>
</evidence>
<protein>
    <submittedName>
        <fullName evidence="2">Prolyl oligopeptidase family protein</fullName>
    </submittedName>
</protein>
<dbReference type="InterPro" id="IPR029058">
    <property type="entry name" value="AB_hydrolase_fold"/>
</dbReference>
<organism evidence="2 3">
    <name type="scientific">Chitinophaga ginsengisegetis</name>
    <dbReference type="NCBI Taxonomy" id="393003"/>
    <lineage>
        <taxon>Bacteria</taxon>
        <taxon>Pseudomonadati</taxon>
        <taxon>Bacteroidota</taxon>
        <taxon>Chitinophagia</taxon>
        <taxon>Chitinophagales</taxon>
        <taxon>Chitinophagaceae</taxon>
        <taxon>Chitinophaga</taxon>
    </lineage>
</organism>
<dbReference type="RefSeq" id="WP_079467425.1">
    <property type="nucleotide sequence ID" value="NZ_FUZZ01000001.1"/>
</dbReference>
<dbReference type="EMBL" id="FUZZ01000001">
    <property type="protein sequence ID" value="SKC94673.1"/>
    <property type="molecule type" value="Genomic_DNA"/>
</dbReference>
<dbReference type="Pfam" id="PF00326">
    <property type="entry name" value="Peptidase_S9"/>
    <property type="match status" value="1"/>
</dbReference>
<reference evidence="2 3" key="1">
    <citation type="submission" date="2017-02" db="EMBL/GenBank/DDBJ databases">
        <authorList>
            <person name="Peterson S.W."/>
        </authorList>
    </citation>
    <scope>NUCLEOTIDE SEQUENCE [LARGE SCALE GENOMIC DNA]</scope>
    <source>
        <strain evidence="2 3">DSM 18108</strain>
    </source>
</reference>
<dbReference type="STRING" id="393003.SAMN05660461_0057"/>
<evidence type="ECO:0000259" key="1">
    <source>
        <dbReference type="Pfam" id="PF00326"/>
    </source>
</evidence>
<name>A0A1T5N338_9BACT</name>
<dbReference type="GO" id="GO:0006508">
    <property type="term" value="P:proteolysis"/>
    <property type="evidence" value="ECO:0007669"/>
    <property type="project" value="InterPro"/>
</dbReference>
<feature type="domain" description="Peptidase S9 prolyl oligopeptidase catalytic" evidence="1">
    <location>
        <begin position="120"/>
        <end position="163"/>
    </location>
</feature>
<dbReference type="InterPro" id="IPR001375">
    <property type="entry name" value="Peptidase_S9_cat"/>
</dbReference>
<evidence type="ECO:0000313" key="3">
    <source>
        <dbReference type="Proteomes" id="UP000190166"/>
    </source>
</evidence>
<dbReference type="GO" id="GO:0008236">
    <property type="term" value="F:serine-type peptidase activity"/>
    <property type="evidence" value="ECO:0007669"/>
    <property type="project" value="InterPro"/>
</dbReference>
<dbReference type="SUPFAM" id="SSF53474">
    <property type="entry name" value="alpha/beta-Hydrolases"/>
    <property type="match status" value="1"/>
</dbReference>
<dbReference type="AlphaFoldDB" id="A0A1T5N338"/>
<gene>
    <name evidence="2" type="ORF">SAMN05660461_0057</name>
</gene>
<dbReference type="Gene3D" id="3.40.50.1820">
    <property type="entry name" value="alpha/beta hydrolase"/>
    <property type="match status" value="1"/>
</dbReference>
<dbReference type="Proteomes" id="UP000190166">
    <property type="component" value="Unassembled WGS sequence"/>
</dbReference>
<proteinExistence type="predicted"/>